<dbReference type="EMBL" id="MU277187">
    <property type="protein sequence ID" value="KAI0069203.1"/>
    <property type="molecule type" value="Genomic_DNA"/>
</dbReference>
<evidence type="ECO:0000313" key="1">
    <source>
        <dbReference type="EMBL" id="KAI0069203.1"/>
    </source>
</evidence>
<name>A0ACB8TLE2_9AGAM</name>
<reference evidence="1" key="1">
    <citation type="submission" date="2021-03" db="EMBL/GenBank/DDBJ databases">
        <authorList>
            <consortium name="DOE Joint Genome Institute"/>
            <person name="Ahrendt S."/>
            <person name="Looney B.P."/>
            <person name="Miyauchi S."/>
            <person name="Morin E."/>
            <person name="Drula E."/>
            <person name="Courty P.E."/>
            <person name="Chicoki N."/>
            <person name="Fauchery L."/>
            <person name="Kohler A."/>
            <person name="Kuo A."/>
            <person name="Labutti K."/>
            <person name="Pangilinan J."/>
            <person name="Lipzen A."/>
            <person name="Riley R."/>
            <person name="Andreopoulos W."/>
            <person name="He G."/>
            <person name="Johnson J."/>
            <person name="Barry K.W."/>
            <person name="Grigoriev I.V."/>
            <person name="Nagy L."/>
            <person name="Hibbett D."/>
            <person name="Henrissat B."/>
            <person name="Matheny P.B."/>
            <person name="Labbe J."/>
            <person name="Martin F."/>
        </authorList>
    </citation>
    <scope>NUCLEOTIDE SEQUENCE</scope>
    <source>
        <strain evidence="1">HHB10654</strain>
    </source>
</reference>
<keyword evidence="2" id="KW-1185">Reference proteome</keyword>
<proteinExistence type="predicted"/>
<organism evidence="1 2">
    <name type="scientific">Artomyces pyxidatus</name>
    <dbReference type="NCBI Taxonomy" id="48021"/>
    <lineage>
        <taxon>Eukaryota</taxon>
        <taxon>Fungi</taxon>
        <taxon>Dikarya</taxon>
        <taxon>Basidiomycota</taxon>
        <taxon>Agaricomycotina</taxon>
        <taxon>Agaricomycetes</taxon>
        <taxon>Russulales</taxon>
        <taxon>Auriscalpiaceae</taxon>
        <taxon>Artomyces</taxon>
    </lineage>
</organism>
<sequence length="869" mass="96563">MPETFSEMVQARQTARSRAQEEARRKEELKLRKLAYLDERKQHATTSMYKAGPDALVLSDESDEDLVVEDTMQVVAREEAANRLKRSPPKKGAEVQRKFAAKSPRKGGLPPSPEKVAKFLTEAAQPSFSLGKSKTTRPTMDLKDLNRVLLTKAESVGEKVRRDKEQEWERRGHTVSRVLAPAKDNPMEQLLGKALERRNRDVPMDEDEDADDEDWVPEERGSASPEPPDAPDDEYAENLPEDRDDNPMVDGQDADLEDDAEILPPVVRGRAHRRAIADSDGESDDDAENAAPPPPSHGTVMSSFPPSPSFPSPSPMPDVETELELGNETDKENMKDRMFDRGEDKENKAVARHRLFGSALAMDDDDELPSPARLFQSPPLEDDPFSFSQTPVKEKQAALTRLRSPLPSLALSPAFGKKGKGRAGLSQFFDDDAGAEVEGGGFGDVFASGSSPSKQTQNLEGLKMDLGGLSQAFEQTQDKISFDVLRRDTTEFSLTLDAQALQPALEVDDHLLQKAAQIFEKEQEYLLDAAQPVAAKKHKPQLYVNDNGFLTQTRPDVASPELYRPSPSQPAHVFSIFRQTQASQSVLGSVQRKPLGTLAVDDVDETPSHKPLRRLRRAGDSPIGGLHAVGGYRSSPSPSPSPMRKLNAFDALQAGAQRAEKAKKRQLGRSEFVEAEAEESDEDDMLGFGGVRKKGADDDDDEDGDDKEVEGLMDDAEMSEDAIAREKVMEKHQEHQEEDDARLEKIARDAIEGKLRTKRRSGVGLGDSDSEDDEDEHAREQRRRMAKKRKIHDDELEDLAKQPETMPFYNTYHHGLVDDGTEFAHLQQDDLMADDSDTENVEAGPRETVSAADIRKELQVMAQQKLWNI</sequence>
<reference evidence="1" key="2">
    <citation type="journal article" date="2022" name="New Phytol.">
        <title>Evolutionary transition to the ectomycorrhizal habit in the genomes of a hyperdiverse lineage of mushroom-forming fungi.</title>
        <authorList>
            <person name="Looney B."/>
            <person name="Miyauchi S."/>
            <person name="Morin E."/>
            <person name="Drula E."/>
            <person name="Courty P.E."/>
            <person name="Kohler A."/>
            <person name="Kuo A."/>
            <person name="LaButti K."/>
            <person name="Pangilinan J."/>
            <person name="Lipzen A."/>
            <person name="Riley R."/>
            <person name="Andreopoulos W."/>
            <person name="He G."/>
            <person name="Johnson J."/>
            <person name="Nolan M."/>
            <person name="Tritt A."/>
            <person name="Barry K.W."/>
            <person name="Grigoriev I.V."/>
            <person name="Nagy L.G."/>
            <person name="Hibbett D."/>
            <person name="Henrissat B."/>
            <person name="Matheny P.B."/>
            <person name="Labbe J."/>
            <person name="Martin F.M."/>
        </authorList>
    </citation>
    <scope>NUCLEOTIDE SEQUENCE</scope>
    <source>
        <strain evidence="1">HHB10654</strain>
    </source>
</reference>
<accession>A0ACB8TLE2</accession>
<evidence type="ECO:0000313" key="2">
    <source>
        <dbReference type="Proteomes" id="UP000814140"/>
    </source>
</evidence>
<gene>
    <name evidence="1" type="ORF">BV25DRAFT_115477</name>
</gene>
<protein>
    <submittedName>
        <fullName evidence="1">Uncharacterized protein</fullName>
    </submittedName>
</protein>
<comment type="caution">
    <text evidence="1">The sequence shown here is derived from an EMBL/GenBank/DDBJ whole genome shotgun (WGS) entry which is preliminary data.</text>
</comment>
<dbReference type="Proteomes" id="UP000814140">
    <property type="component" value="Unassembled WGS sequence"/>
</dbReference>